<dbReference type="Proteomes" id="UP000186406">
    <property type="component" value="Unassembled WGS sequence"/>
</dbReference>
<sequence length="211" mass="21611">MKYISRAIAVTSLICAAAAVLPATAQTTDASTTPAAPQRSRLPAVQSATKGDPTHKDGTLLPGGASSLQEGFGDWTVACVLPDGRKTCSLSQTQADPQTKQRVLAMEVTIGTDGAPTGILVMPFGLDLNKGVSFKVGDAGLPTTLPFQTCVPAGCVVQLKLDGAMLESLRAAKQIALSAQAVDSTQKLDLSISMKGFDAGLARVKALAQGS</sequence>
<dbReference type="InterPro" id="IPR010642">
    <property type="entry name" value="Invasion_prot_B"/>
</dbReference>
<dbReference type="Pfam" id="PF06776">
    <property type="entry name" value="IalB"/>
    <property type="match status" value="1"/>
</dbReference>
<dbReference type="EMBL" id="FRXO01000017">
    <property type="protein sequence ID" value="SHO67657.1"/>
    <property type="molecule type" value="Genomic_DNA"/>
</dbReference>
<reference evidence="3 4" key="1">
    <citation type="submission" date="2016-12" db="EMBL/GenBank/DDBJ databases">
        <authorList>
            <person name="Song W.-J."/>
            <person name="Kurnit D.M."/>
        </authorList>
    </citation>
    <scope>NUCLEOTIDE SEQUENCE [LARGE SCALE GENOMIC DNA]</scope>
    <source>
        <strain evidence="3 4">DSM 19599</strain>
    </source>
</reference>
<accession>A0A1M7ZS16</accession>
<dbReference type="OrthoDB" id="9814802at2"/>
<evidence type="ECO:0000256" key="1">
    <source>
        <dbReference type="SAM" id="MobiDB-lite"/>
    </source>
</evidence>
<gene>
    <name evidence="3" type="ORF">SAMN02745172_04338</name>
</gene>
<keyword evidence="4" id="KW-1185">Reference proteome</keyword>
<evidence type="ECO:0000256" key="2">
    <source>
        <dbReference type="SAM" id="SignalP"/>
    </source>
</evidence>
<dbReference type="InterPro" id="IPR038696">
    <property type="entry name" value="IalB_sf"/>
</dbReference>
<dbReference type="Gene3D" id="2.60.40.1880">
    <property type="entry name" value="Invasion associated locus B (IalB) protein"/>
    <property type="match status" value="1"/>
</dbReference>
<keyword evidence="2" id="KW-0732">Signal</keyword>
<feature type="signal peptide" evidence="2">
    <location>
        <begin position="1"/>
        <end position="25"/>
    </location>
</feature>
<dbReference type="RefSeq" id="WP_073632704.1">
    <property type="nucleotide sequence ID" value="NZ_FRXO01000017.1"/>
</dbReference>
<dbReference type="STRING" id="1123029.SAMN02745172_04338"/>
<organism evidence="3 4">
    <name type="scientific">Pseudoxanthobacter soli DSM 19599</name>
    <dbReference type="NCBI Taxonomy" id="1123029"/>
    <lineage>
        <taxon>Bacteria</taxon>
        <taxon>Pseudomonadati</taxon>
        <taxon>Pseudomonadota</taxon>
        <taxon>Alphaproteobacteria</taxon>
        <taxon>Hyphomicrobiales</taxon>
        <taxon>Segnochrobactraceae</taxon>
        <taxon>Pseudoxanthobacter</taxon>
    </lineage>
</organism>
<protein>
    <submittedName>
        <fullName evidence="3">Invasion protein IalB, involved in pathogenesis</fullName>
    </submittedName>
</protein>
<proteinExistence type="predicted"/>
<name>A0A1M7ZS16_9HYPH</name>
<feature type="region of interest" description="Disordered" evidence="1">
    <location>
        <begin position="26"/>
        <end position="63"/>
    </location>
</feature>
<evidence type="ECO:0000313" key="3">
    <source>
        <dbReference type="EMBL" id="SHO67657.1"/>
    </source>
</evidence>
<dbReference type="AlphaFoldDB" id="A0A1M7ZS16"/>
<feature type="chain" id="PRO_5013291844" evidence="2">
    <location>
        <begin position="26"/>
        <end position="211"/>
    </location>
</feature>
<evidence type="ECO:0000313" key="4">
    <source>
        <dbReference type="Proteomes" id="UP000186406"/>
    </source>
</evidence>